<gene>
    <name evidence="2" type="ORF">SY212_19640</name>
</gene>
<reference evidence="2" key="1">
    <citation type="submission" date="2019-10" db="EMBL/GenBank/DDBJ databases">
        <title>Lactobacillus agilis SY212 Whole Genome Sequencing Project.</title>
        <authorList>
            <person name="Suzuki S."/>
            <person name="Endo A."/>
            <person name="Maeno S."/>
            <person name="Shiwa Y."/>
            <person name="Matsutani M."/>
            <person name="Kajikawa A."/>
        </authorList>
    </citation>
    <scope>NUCLEOTIDE SEQUENCE</scope>
    <source>
        <strain evidence="2">SY212</strain>
    </source>
</reference>
<name>A0A6F9XNT2_9LACO</name>
<comment type="caution">
    <text evidence="2">The sequence shown here is derived from an EMBL/GenBank/DDBJ whole genome shotgun (WGS) entry which is preliminary data.</text>
</comment>
<feature type="compositionally biased region" description="Polar residues" evidence="1">
    <location>
        <begin position="108"/>
        <end position="126"/>
    </location>
</feature>
<dbReference type="AlphaFoldDB" id="A0A6F9XNT2"/>
<dbReference type="EMBL" id="BLAM01000191">
    <property type="protein sequence ID" value="GET06934.1"/>
    <property type="molecule type" value="Genomic_DNA"/>
</dbReference>
<proteinExistence type="predicted"/>
<protein>
    <submittedName>
        <fullName evidence="2">Uncharacterized protein</fullName>
    </submittedName>
</protein>
<organism evidence="2">
    <name type="scientific">Ligilactobacillus agilis</name>
    <dbReference type="NCBI Taxonomy" id="1601"/>
    <lineage>
        <taxon>Bacteria</taxon>
        <taxon>Bacillati</taxon>
        <taxon>Bacillota</taxon>
        <taxon>Bacilli</taxon>
        <taxon>Lactobacillales</taxon>
        <taxon>Lactobacillaceae</taxon>
        <taxon>Ligilactobacillus</taxon>
    </lineage>
</organism>
<accession>A0A6F9XNT2</accession>
<dbReference type="RefSeq" id="WP_172585127.1">
    <property type="nucleotide sequence ID" value="NZ_BLAM01000191.1"/>
</dbReference>
<evidence type="ECO:0000256" key="1">
    <source>
        <dbReference type="SAM" id="MobiDB-lite"/>
    </source>
</evidence>
<feature type="region of interest" description="Disordered" evidence="1">
    <location>
        <begin position="66"/>
        <end position="126"/>
    </location>
</feature>
<sequence>MGASGSSLLKGMAKFIGKNGAKAGAHVAGGLANNMGSVVPAVFLLNMSGKLIEFIEDVSKSLKESTKTLDASTKNLETKQDMSKYAQSAKHAGTFLKDSVNKDHSVQKDTQASSDKQSQADTDLER</sequence>
<dbReference type="Proteomes" id="UP000494265">
    <property type="component" value="Unassembled WGS sequence"/>
</dbReference>
<evidence type="ECO:0000313" key="2">
    <source>
        <dbReference type="EMBL" id="GET06934.1"/>
    </source>
</evidence>